<dbReference type="STRING" id="1257118.L8H4F9"/>
<dbReference type="GO" id="GO:0004438">
    <property type="term" value="F:phosphatidylinositol-3-phosphate phosphatase activity"/>
    <property type="evidence" value="ECO:0007669"/>
    <property type="project" value="TreeGrafter"/>
</dbReference>
<dbReference type="GeneID" id="14921280"/>
<feature type="binding site" evidence="3">
    <location>
        <begin position="667"/>
        <end position="668"/>
    </location>
    <ligand>
        <name>substrate</name>
    </ligand>
</feature>
<dbReference type="PANTHER" id="PTHR10807:SF128">
    <property type="entry name" value="PHOSPHATIDYLINOSITOL-3,5-BISPHOSPHATE 3-PHOSPHATASE"/>
    <property type="match status" value="1"/>
</dbReference>
<dbReference type="EMBL" id="KB007917">
    <property type="protein sequence ID" value="ELR20424.1"/>
    <property type="molecule type" value="Genomic_DNA"/>
</dbReference>
<protein>
    <submittedName>
        <fullName evidence="6">Myotubularin 1, putative</fullName>
    </submittedName>
</protein>
<gene>
    <name evidence="6" type="ORF">ACA1_194960</name>
</gene>
<dbReference type="Proteomes" id="UP000011083">
    <property type="component" value="Unassembled WGS sequence"/>
</dbReference>
<dbReference type="Gene3D" id="2.30.29.30">
    <property type="entry name" value="Pleckstrin-homology domain (PH domain)/Phosphotyrosine-binding domain (PTB)"/>
    <property type="match status" value="1"/>
</dbReference>
<comment type="similarity">
    <text evidence="1">Belongs to the protein-tyrosine phosphatase family. Non-receptor class myotubularin subfamily.</text>
</comment>
<evidence type="ECO:0000259" key="5">
    <source>
        <dbReference type="PROSITE" id="PS51339"/>
    </source>
</evidence>
<evidence type="ECO:0000313" key="6">
    <source>
        <dbReference type="EMBL" id="ELR20424.1"/>
    </source>
</evidence>
<feature type="domain" description="Myotubularin phosphatase" evidence="5">
    <location>
        <begin position="511"/>
        <end position="895"/>
    </location>
</feature>
<dbReference type="AlphaFoldDB" id="L8H4F9"/>
<evidence type="ECO:0000256" key="4">
    <source>
        <dbReference type="SAM" id="MobiDB-lite"/>
    </source>
</evidence>
<dbReference type="GO" id="GO:0016020">
    <property type="term" value="C:membrane"/>
    <property type="evidence" value="ECO:0007669"/>
    <property type="project" value="TreeGrafter"/>
</dbReference>
<dbReference type="InterPro" id="IPR003595">
    <property type="entry name" value="Tyr_Pase_cat"/>
</dbReference>
<dbReference type="InterPro" id="IPR011993">
    <property type="entry name" value="PH-like_dom_sf"/>
</dbReference>
<dbReference type="InterPro" id="IPR029021">
    <property type="entry name" value="Prot-tyrosine_phosphatase-like"/>
</dbReference>
<dbReference type="Pfam" id="PF06602">
    <property type="entry name" value="Myotub-related"/>
    <property type="match status" value="1"/>
</dbReference>
<evidence type="ECO:0000256" key="2">
    <source>
        <dbReference type="PIRSR" id="PIRSR630564-1"/>
    </source>
</evidence>
<evidence type="ECO:0000256" key="3">
    <source>
        <dbReference type="PIRSR" id="PIRSR630564-2"/>
    </source>
</evidence>
<evidence type="ECO:0000313" key="7">
    <source>
        <dbReference type="Proteomes" id="UP000011083"/>
    </source>
</evidence>
<dbReference type="SUPFAM" id="SSF50729">
    <property type="entry name" value="PH domain-like"/>
    <property type="match status" value="1"/>
</dbReference>
<feature type="active site" description="Phosphocysteine intermediate" evidence="2">
    <location>
        <position position="731"/>
    </location>
</feature>
<reference evidence="6" key="1">
    <citation type="journal article" date="2013" name="Genome Biol.">
        <title>Genome of Acanthamoeba castellanii highlights extensive lateral gene transfer and early evolution of tyrosine kinase signaling.</title>
        <authorList>
            <person name="Clarke M."/>
            <person name="Lohan A.J."/>
            <person name="Liu B."/>
            <person name="Lagkouvardos I."/>
            <person name="Roy S."/>
            <person name="Zafar N."/>
            <person name="Bertelli C."/>
            <person name="Schilde C."/>
            <person name="Kianianmomeni A."/>
            <person name="Burglin T.R."/>
            <person name="Frech C."/>
            <person name="Turcotte B."/>
            <person name="Kopec K.O."/>
            <person name="Synnott J.M."/>
            <person name="Choo C."/>
            <person name="Paponov I."/>
            <person name="Finkler A."/>
            <person name="Soon Heng Tan C."/>
            <person name="Hutchins A.P."/>
            <person name="Weinmeier T."/>
            <person name="Rattei T."/>
            <person name="Chu J.S."/>
            <person name="Gimenez G."/>
            <person name="Irimia M."/>
            <person name="Rigden D.J."/>
            <person name="Fitzpatrick D.A."/>
            <person name="Lorenzo-Morales J."/>
            <person name="Bateman A."/>
            <person name="Chiu C.H."/>
            <person name="Tang P."/>
            <person name="Hegemann P."/>
            <person name="Fromm H."/>
            <person name="Raoult D."/>
            <person name="Greub G."/>
            <person name="Miranda-Saavedra D."/>
            <person name="Chen N."/>
            <person name="Nash P."/>
            <person name="Ginger M.L."/>
            <person name="Horn M."/>
            <person name="Schaap P."/>
            <person name="Caler L."/>
            <person name="Loftus B."/>
        </authorList>
    </citation>
    <scope>NUCLEOTIDE SEQUENCE [LARGE SCALE GENOMIC DNA]</scope>
    <source>
        <strain evidence="6">Neff</strain>
    </source>
</reference>
<dbReference type="PANTHER" id="PTHR10807">
    <property type="entry name" value="MYOTUBULARIN-RELATED"/>
    <property type="match status" value="1"/>
</dbReference>
<feature type="non-terminal residue" evidence="6">
    <location>
        <position position="1"/>
    </location>
</feature>
<feature type="binding site" evidence="3">
    <location>
        <begin position="642"/>
        <end position="645"/>
    </location>
    <ligand>
        <name>substrate</name>
    </ligand>
</feature>
<dbReference type="InterPro" id="IPR032425">
    <property type="entry name" value="FERM_f0"/>
</dbReference>
<dbReference type="KEGG" id="acan:ACA1_194960"/>
<dbReference type="GO" id="GO:0046856">
    <property type="term" value="P:phosphatidylinositol dephosphorylation"/>
    <property type="evidence" value="ECO:0007669"/>
    <property type="project" value="TreeGrafter"/>
</dbReference>
<dbReference type="Pfam" id="PF16511">
    <property type="entry name" value="FERM_f0"/>
    <property type="match status" value="2"/>
</dbReference>
<proteinExistence type="inferred from homology"/>
<accession>L8H4F9</accession>
<feature type="compositionally biased region" description="Basic and acidic residues" evidence="4">
    <location>
        <begin position="468"/>
        <end position="482"/>
    </location>
</feature>
<sequence length="997" mass="113154">WWPRGGQRRPRLQRRCELLRLKYPREDFVVKVTLPDVMDFKFYRFSPRMLVSEALKKIKERKRITSVPQELLGLYLPPKDDSNDGVWMDPSYPLWMYNLSYQQVVEIKARPGRDDPIHRQVFLRVLIHDADDQIMTRTFGFDTRHSVGHVLQEINQRVPPAYGSSKASRVHYGLYLYNNTHGMWLQENKPLSFYNITHMDIVGFKEKSLYHFRLEGLPEADTNTLLLPCDIPIKDAITQMAVSVGLERAAAAEYGIWVEGRGTFAAVDSTIAAYSLEPGDVLVLKGNTDAGGQRPGEARGYRLKLIKADPPAEENAKEESRDSGGFREFASFKLFPRLEGEVVVKIIANAYWAPPYIKDVDTAGYTGDLYITNYRLALFVPTFAFSASEEDTCLAVTLPLGAISRVEVGKQNNARKYYVEVHSKDFRALRFLFGRTEKHQRDTLHRSLVESGQLIDDYSAAPQMSDSGELKSRAKAEADRELGGGLSDRAGDCEDDEWKSEGWRIFSARAEFQRTPPVQPPHRQGVPNSKWRLTDVNKDYAHCESYPSLLAVPAGISDEELKEVFAFRSKGRMPVVCYRHTNNVAIARCSQPLAGLTRTRSMADEKLFRLMLDNSLGGSSAGSGQKQLYIMDARPRANAYANAAKGGGIENLQGYPQCKFEYLGIPNIHVIRESQSKLNSVCVMAAGECEGGILSALDASKWIDYIKLILEGALKVARLVEEERCPVTLHCSDGWDRTAQLSSLAQIFLDPYFRTTVGFQVLIEKEWLSFGHKFSTRCGHGDKNHQDSQRAPIFLQFIDCVWQLTQQNPCLFEFNEKFLIAILEHLYSCRFGTFLCDTEKQRADQRLKEKTVSLWSYTNCEQNRREYLNPFYVPDMSVLFPDVSFFSLSLWKGYHMRHLVPPSLPRLTPQLRILQLQNVIEGMKEQMVRLENYREKHKQRKNGDLVASRDGTRSNGGAEDDRPLSGADQGEADDGHLLEETQATNIMRGSANVMGAF</sequence>
<dbReference type="Gene3D" id="3.10.20.90">
    <property type="entry name" value="Phosphatidylinositol 3-kinase Catalytic Subunit, Chain A, domain 1"/>
    <property type="match status" value="2"/>
</dbReference>
<evidence type="ECO:0000256" key="1">
    <source>
        <dbReference type="ARBA" id="ARBA00007471"/>
    </source>
</evidence>
<dbReference type="PROSITE" id="PS51339">
    <property type="entry name" value="PPASE_MYOTUBULARIN"/>
    <property type="match status" value="1"/>
</dbReference>
<dbReference type="SUPFAM" id="SSF52799">
    <property type="entry name" value="(Phosphotyrosine protein) phosphatases II"/>
    <property type="match status" value="1"/>
</dbReference>
<dbReference type="InterPro" id="IPR030564">
    <property type="entry name" value="Myotubularin"/>
</dbReference>
<dbReference type="InterPro" id="IPR016130">
    <property type="entry name" value="Tyr_Pase_AS"/>
</dbReference>
<keyword evidence="7" id="KW-1185">Reference proteome</keyword>
<feature type="region of interest" description="Disordered" evidence="4">
    <location>
        <begin position="460"/>
        <end position="495"/>
    </location>
</feature>
<dbReference type="SMART" id="SM00404">
    <property type="entry name" value="PTPc_motif"/>
    <property type="match status" value="1"/>
</dbReference>
<feature type="region of interest" description="Disordered" evidence="4">
    <location>
        <begin position="935"/>
        <end position="973"/>
    </location>
</feature>
<dbReference type="OrthoDB" id="271628at2759"/>
<dbReference type="CDD" id="cd14507">
    <property type="entry name" value="PTP-MTM-like"/>
    <property type="match status" value="1"/>
</dbReference>
<dbReference type="GO" id="GO:0005737">
    <property type="term" value="C:cytoplasm"/>
    <property type="evidence" value="ECO:0007669"/>
    <property type="project" value="TreeGrafter"/>
</dbReference>
<dbReference type="RefSeq" id="XP_004367449.1">
    <property type="nucleotide sequence ID" value="XM_004367392.1"/>
</dbReference>
<dbReference type="PROSITE" id="PS00383">
    <property type="entry name" value="TYR_PHOSPHATASE_1"/>
    <property type="match status" value="1"/>
</dbReference>
<dbReference type="VEuPathDB" id="AmoebaDB:ACA1_194960"/>
<feature type="binding site" evidence="3">
    <location>
        <begin position="731"/>
        <end position="737"/>
    </location>
    <ligand>
        <name>substrate</name>
    </ligand>
</feature>
<organism evidence="6 7">
    <name type="scientific">Acanthamoeba castellanii (strain ATCC 30010 / Neff)</name>
    <dbReference type="NCBI Taxonomy" id="1257118"/>
    <lineage>
        <taxon>Eukaryota</taxon>
        <taxon>Amoebozoa</taxon>
        <taxon>Discosea</taxon>
        <taxon>Longamoebia</taxon>
        <taxon>Centramoebida</taxon>
        <taxon>Acanthamoebidae</taxon>
        <taxon>Acanthamoeba</taxon>
    </lineage>
</organism>
<dbReference type="InterPro" id="IPR010569">
    <property type="entry name" value="Myotubularin-like_Pase_dom"/>
</dbReference>
<name>L8H4F9_ACACF</name>